<dbReference type="STRING" id="3088.A0A383VTK5"/>
<dbReference type="PANTHER" id="PTHR43477:SF1">
    <property type="entry name" value="DIHYDROANTICAPSIN 7-DEHYDROGENASE"/>
    <property type="match status" value="1"/>
</dbReference>
<keyword evidence="2" id="KW-0560">Oxidoreductase</keyword>
<evidence type="ECO:0000256" key="1">
    <source>
        <dbReference type="ARBA" id="ARBA00006484"/>
    </source>
</evidence>
<gene>
    <name evidence="3" type="ORF">BQ4739_LOCUS8866</name>
</gene>
<dbReference type="EMBL" id="FNXT01000864">
    <property type="protein sequence ID" value="SZX68521.1"/>
    <property type="molecule type" value="Genomic_DNA"/>
</dbReference>
<keyword evidence="4" id="KW-1185">Reference proteome</keyword>
<dbReference type="PANTHER" id="PTHR43477">
    <property type="entry name" value="DIHYDROANTICAPSIN 7-DEHYDROGENASE"/>
    <property type="match status" value="1"/>
</dbReference>
<dbReference type="SUPFAM" id="SSF51735">
    <property type="entry name" value="NAD(P)-binding Rossmann-fold domains"/>
    <property type="match status" value="1"/>
</dbReference>
<organism evidence="3 4">
    <name type="scientific">Tetradesmus obliquus</name>
    <name type="common">Green alga</name>
    <name type="synonym">Acutodesmus obliquus</name>
    <dbReference type="NCBI Taxonomy" id="3088"/>
    <lineage>
        <taxon>Eukaryota</taxon>
        <taxon>Viridiplantae</taxon>
        <taxon>Chlorophyta</taxon>
        <taxon>core chlorophytes</taxon>
        <taxon>Chlorophyceae</taxon>
        <taxon>CS clade</taxon>
        <taxon>Sphaeropleales</taxon>
        <taxon>Scenedesmaceae</taxon>
        <taxon>Tetradesmus</taxon>
    </lineage>
</organism>
<dbReference type="InterPro" id="IPR002347">
    <property type="entry name" value="SDR_fam"/>
</dbReference>
<evidence type="ECO:0000313" key="4">
    <source>
        <dbReference type="Proteomes" id="UP000256970"/>
    </source>
</evidence>
<dbReference type="Gene3D" id="3.40.50.720">
    <property type="entry name" value="NAD(P)-binding Rossmann-like Domain"/>
    <property type="match status" value="1"/>
</dbReference>
<protein>
    <recommendedName>
        <fullName evidence="5">NAD(P)-binding domain-containing protein</fullName>
    </recommendedName>
</protein>
<dbReference type="CDD" id="cd05233">
    <property type="entry name" value="SDR_c"/>
    <property type="match status" value="1"/>
</dbReference>
<evidence type="ECO:0000313" key="3">
    <source>
        <dbReference type="EMBL" id="SZX68521.1"/>
    </source>
</evidence>
<evidence type="ECO:0008006" key="5">
    <source>
        <dbReference type="Google" id="ProtNLM"/>
    </source>
</evidence>
<dbReference type="PRINTS" id="PR00081">
    <property type="entry name" value="GDHRDH"/>
</dbReference>
<reference evidence="3 4" key="1">
    <citation type="submission" date="2016-10" db="EMBL/GenBank/DDBJ databases">
        <authorList>
            <person name="Cai Z."/>
        </authorList>
    </citation>
    <scope>NUCLEOTIDE SEQUENCE [LARGE SCALE GENOMIC DNA]</scope>
</reference>
<comment type="similarity">
    <text evidence="1">Belongs to the short-chain dehydrogenases/reductases (SDR) family.</text>
</comment>
<accession>A0A383VTK5</accession>
<dbReference type="GO" id="GO:0016491">
    <property type="term" value="F:oxidoreductase activity"/>
    <property type="evidence" value="ECO:0007669"/>
    <property type="project" value="UniProtKB-KW"/>
</dbReference>
<dbReference type="AlphaFoldDB" id="A0A383VTK5"/>
<dbReference type="Proteomes" id="UP000256970">
    <property type="component" value="Unassembled WGS sequence"/>
</dbReference>
<dbReference type="Pfam" id="PF13561">
    <property type="entry name" value="adh_short_C2"/>
    <property type="match status" value="1"/>
</dbReference>
<sequence>MSDKKVLIVFGATGTVGQALLNFVVKEAVMGEGIKVVAIGTDDEKCKEVEKQFENVVAIGTDDEKCKEVEKQFENVVAIGTDDEKCKEVEKQFENVTAMAVDAKDIKQVTQVFEKHKGEGILGVVNLMGDYHYCAMEDLEDADVMTMMQDNLATSFNVLKVAAPALAEGGGGSIACVGAAVVHYGMKNHEAWAAAKGAVEDEFLAISMHRSAAATYAASNVRINCVAAGLVESPPSSEVSKDPELGKASAELYPLKRLATPEDIAWAAAWLVHPKTTFTTGCALPVDGGLTTCQAVGLAKPAAAAAAK</sequence>
<dbReference type="InterPro" id="IPR036291">
    <property type="entry name" value="NAD(P)-bd_dom_sf"/>
</dbReference>
<proteinExistence type="inferred from homology"/>
<evidence type="ECO:0000256" key="2">
    <source>
        <dbReference type="ARBA" id="ARBA00023002"/>
    </source>
</evidence>
<name>A0A383VTK5_TETOB</name>
<dbReference type="InterPro" id="IPR051122">
    <property type="entry name" value="SDR_DHRS6-like"/>
</dbReference>